<protein>
    <submittedName>
        <fullName evidence="11">Fringe glycosyltransferase</fullName>
    </submittedName>
</protein>
<feature type="non-terminal residue" evidence="11">
    <location>
        <position position="211"/>
    </location>
</feature>
<keyword evidence="5" id="KW-0812">Transmembrane</keyword>
<dbReference type="Gene3D" id="3.90.550.50">
    <property type="match status" value="1"/>
</dbReference>
<dbReference type="GO" id="GO:0016020">
    <property type="term" value="C:membrane"/>
    <property type="evidence" value="ECO:0007669"/>
    <property type="project" value="UniProtKB-SubCell"/>
</dbReference>
<evidence type="ECO:0000256" key="4">
    <source>
        <dbReference type="ARBA" id="ARBA00022679"/>
    </source>
</evidence>
<evidence type="ECO:0000256" key="6">
    <source>
        <dbReference type="ARBA" id="ARBA00022968"/>
    </source>
</evidence>
<dbReference type="EMBL" id="BGZK01001296">
    <property type="protein sequence ID" value="GBP76620.1"/>
    <property type="molecule type" value="Genomic_DNA"/>
</dbReference>
<keyword evidence="4 11" id="KW-0808">Transferase</keyword>
<dbReference type="PANTHER" id="PTHR10811">
    <property type="entry name" value="FRINGE-RELATED"/>
    <property type="match status" value="1"/>
</dbReference>
<keyword evidence="7" id="KW-1133">Transmembrane helix</keyword>
<dbReference type="OrthoDB" id="8959630at2759"/>
<comment type="similarity">
    <text evidence="2">Belongs to the glycosyltransferase 31 family.</text>
</comment>
<evidence type="ECO:0000256" key="1">
    <source>
        <dbReference type="ARBA" id="ARBA00004606"/>
    </source>
</evidence>
<gene>
    <name evidence="11" type="primary">fng</name>
    <name evidence="11" type="ORF">EVAR_54581_1</name>
</gene>
<evidence type="ECO:0000256" key="5">
    <source>
        <dbReference type="ARBA" id="ARBA00022692"/>
    </source>
</evidence>
<keyword evidence="12" id="KW-1185">Reference proteome</keyword>
<keyword evidence="8" id="KW-0472">Membrane</keyword>
<name>A0A4C1YND0_EUMVA</name>
<evidence type="ECO:0000256" key="2">
    <source>
        <dbReference type="ARBA" id="ARBA00008661"/>
    </source>
</evidence>
<keyword evidence="6" id="KW-0735">Signal-anchor</keyword>
<dbReference type="GO" id="GO:0012505">
    <property type="term" value="C:endomembrane system"/>
    <property type="evidence" value="ECO:0007669"/>
    <property type="project" value="UniProtKB-SubCell"/>
</dbReference>
<dbReference type="Pfam" id="PF02434">
    <property type="entry name" value="Fringe"/>
    <property type="match status" value="1"/>
</dbReference>
<dbReference type="InterPro" id="IPR003378">
    <property type="entry name" value="Fringe-like_glycosylTrfase"/>
</dbReference>
<keyword evidence="3" id="KW-0328">Glycosyltransferase</keyword>
<proteinExistence type="inferred from homology"/>
<sequence length="211" mass="24462">MVNTNCSASHQRKHLCCKMSVEYDHFLDSGKKWFCHFDDDNYVNVPRLVGVLQRYNPQGDWYLGRTSVYEPVKIYKKSTNKAQYVFIDDAGRVTIRPLLQLKFSFWFATGGAGFCLSRSMALKMLPIASGGRFISICERIRLPDDVSMGFVIEHLLKKNLTVVNEFHSHLEQMKLLDRETYRDQISFSYAKVKNQWNVVDVPGFSTHYDPT</sequence>
<evidence type="ECO:0000256" key="3">
    <source>
        <dbReference type="ARBA" id="ARBA00022676"/>
    </source>
</evidence>
<evidence type="ECO:0000256" key="9">
    <source>
        <dbReference type="ARBA" id="ARBA00037847"/>
    </source>
</evidence>
<evidence type="ECO:0000256" key="7">
    <source>
        <dbReference type="ARBA" id="ARBA00022989"/>
    </source>
</evidence>
<dbReference type="Proteomes" id="UP000299102">
    <property type="component" value="Unassembled WGS sequence"/>
</dbReference>
<evidence type="ECO:0000259" key="10">
    <source>
        <dbReference type="Pfam" id="PF02434"/>
    </source>
</evidence>
<comment type="caution">
    <text evidence="11">The sequence shown here is derived from an EMBL/GenBank/DDBJ whole genome shotgun (WGS) entry which is preliminary data.</text>
</comment>
<feature type="domain" description="Fringe-like glycosyltransferase" evidence="10">
    <location>
        <begin position="1"/>
        <end position="211"/>
    </location>
</feature>
<evidence type="ECO:0000256" key="8">
    <source>
        <dbReference type="ARBA" id="ARBA00023136"/>
    </source>
</evidence>
<accession>A0A4C1YND0</accession>
<comment type="subcellular location">
    <subcellularLocation>
        <location evidence="9">Endomembrane system</location>
        <topology evidence="9">Single-pass membrane protein</topology>
    </subcellularLocation>
    <subcellularLocation>
        <location evidence="1">Membrane</location>
        <topology evidence="1">Single-pass type II membrane protein</topology>
    </subcellularLocation>
</comment>
<reference evidence="11 12" key="1">
    <citation type="journal article" date="2019" name="Commun. Biol.">
        <title>The bagworm genome reveals a unique fibroin gene that provides high tensile strength.</title>
        <authorList>
            <person name="Kono N."/>
            <person name="Nakamura H."/>
            <person name="Ohtoshi R."/>
            <person name="Tomita M."/>
            <person name="Numata K."/>
            <person name="Arakawa K."/>
        </authorList>
    </citation>
    <scope>NUCLEOTIDE SEQUENCE [LARGE SCALE GENOMIC DNA]</scope>
</reference>
<dbReference type="STRING" id="151549.A0A4C1YND0"/>
<evidence type="ECO:0000313" key="11">
    <source>
        <dbReference type="EMBL" id="GBP76620.1"/>
    </source>
</evidence>
<organism evidence="11 12">
    <name type="scientific">Eumeta variegata</name>
    <name type="common">Bagworm moth</name>
    <name type="synonym">Eumeta japonica</name>
    <dbReference type="NCBI Taxonomy" id="151549"/>
    <lineage>
        <taxon>Eukaryota</taxon>
        <taxon>Metazoa</taxon>
        <taxon>Ecdysozoa</taxon>
        <taxon>Arthropoda</taxon>
        <taxon>Hexapoda</taxon>
        <taxon>Insecta</taxon>
        <taxon>Pterygota</taxon>
        <taxon>Neoptera</taxon>
        <taxon>Endopterygota</taxon>
        <taxon>Lepidoptera</taxon>
        <taxon>Glossata</taxon>
        <taxon>Ditrysia</taxon>
        <taxon>Tineoidea</taxon>
        <taxon>Psychidae</taxon>
        <taxon>Oiketicinae</taxon>
        <taxon>Eumeta</taxon>
    </lineage>
</organism>
<dbReference type="GO" id="GO:0016757">
    <property type="term" value="F:glycosyltransferase activity"/>
    <property type="evidence" value="ECO:0007669"/>
    <property type="project" value="UniProtKB-KW"/>
</dbReference>
<dbReference type="AlphaFoldDB" id="A0A4C1YND0"/>
<evidence type="ECO:0000313" key="12">
    <source>
        <dbReference type="Proteomes" id="UP000299102"/>
    </source>
</evidence>